<protein>
    <recommendedName>
        <fullName evidence="3">Macroglobulin domain-containing protein</fullName>
    </recommendedName>
</protein>
<evidence type="ECO:0000313" key="1">
    <source>
        <dbReference type="EMBL" id="WGH74111.1"/>
    </source>
</evidence>
<reference evidence="1 2" key="1">
    <citation type="submission" date="2023-04" db="EMBL/GenBank/DDBJ databases">
        <title>Tenacibaculum tangerinum sp. nov., isolated from sea tidal flat of South Korea.</title>
        <authorList>
            <person name="Lee S.H."/>
            <person name="Kim J.-J."/>
        </authorList>
    </citation>
    <scope>NUCLEOTIDE SEQUENCE [LARGE SCALE GENOMIC DNA]</scope>
    <source>
        <strain evidence="1 2">GRR-S3-23</strain>
    </source>
</reference>
<dbReference type="RefSeq" id="WP_279649992.1">
    <property type="nucleotide sequence ID" value="NZ_CP122539.1"/>
</dbReference>
<evidence type="ECO:0008006" key="3">
    <source>
        <dbReference type="Google" id="ProtNLM"/>
    </source>
</evidence>
<keyword evidence="2" id="KW-1185">Reference proteome</keyword>
<accession>A0ABY8KXY3</accession>
<gene>
    <name evidence="1" type="ORF">P8625_08245</name>
</gene>
<sequence length="786" mass="92048">MKKIFFLLILVPTCNLLLAQKSIIKSYSNYFENTREVPFLHLNKTTFFVGEEIWFKAYVQEQNSQKLHKTTSNLYISIFDQKGNIKDQKLIKITEGIGRGNIKIDSTYTKESYYLKASTSWMKNFHEDNSYIQEISIITNEKQQTDNSINQEEFYEFKLFPEGGHIVSETINNLGVLIKNKNNEGIHISKGVVKNSKGVVIKEFTTNKFGLGSVNLFFDKNEIYTLEATLDNGILITQKTSIPKEIGITMRVINSNTKKLFIKFSTNEKSLPNLNTKTYTVFIHNTRNYQKQELTFQNNNTNYSIIINKENLIAGVNIITVFNENFEPILERIIYNHKKELYADIGITKINSTNDSLTFQIKNKSNQKLYLSSSFLPFHTKAYKPTDNIYNAFIFKPYIKGHIQDAEYYLSNINHKKLRDLDLLLLTQGWSKYDWSNIFNNHPKTYYEFENGITITGKLNKPLKSDQELLIFSGENNIVQVLKPNNGNFKLPNTFVHEDSHIQFGIKGKEKIIHKITPSLQFSKRSSYEILPNNYTDKIQNKKQLNFKIENLASTFKETEILDEVRIRKKRNIEEYENPPYGAVTFLSRQKMKNYIFSSSETVIDFLKGKLYNIYMDDGEVIINPRSGCTLKTNNYKFRPLVRLFLDNNEISQMLWITETLYLDRVKEIYYGRVFDNNSCEHVYIYSYSPAEYKNKKSTFSYYRVSKGFSKAKEYYTPTYNSYIDYKYVYFGDVFWKPDIEIKPNSYFQFKVPLNLQEKIIIYTEGISESGQLISKKHVLSKKTNQ</sequence>
<dbReference type="Proteomes" id="UP001232001">
    <property type="component" value="Chromosome"/>
</dbReference>
<organism evidence="1 2">
    <name type="scientific">Tenacibaculum tangerinum</name>
    <dbReference type="NCBI Taxonomy" id="3038772"/>
    <lineage>
        <taxon>Bacteria</taxon>
        <taxon>Pseudomonadati</taxon>
        <taxon>Bacteroidota</taxon>
        <taxon>Flavobacteriia</taxon>
        <taxon>Flavobacteriales</taxon>
        <taxon>Flavobacteriaceae</taxon>
        <taxon>Tenacibaculum</taxon>
    </lineage>
</organism>
<name>A0ABY8KXY3_9FLAO</name>
<evidence type="ECO:0000313" key="2">
    <source>
        <dbReference type="Proteomes" id="UP001232001"/>
    </source>
</evidence>
<dbReference type="EMBL" id="CP122539">
    <property type="protein sequence ID" value="WGH74111.1"/>
    <property type="molecule type" value="Genomic_DNA"/>
</dbReference>
<proteinExistence type="predicted"/>